<dbReference type="AlphaFoldDB" id="A0A5B7E124"/>
<gene>
    <name evidence="1" type="ORF">E2C01_020054</name>
</gene>
<accession>A0A5B7E124</accession>
<dbReference type="Proteomes" id="UP000324222">
    <property type="component" value="Unassembled WGS sequence"/>
</dbReference>
<reference evidence="1 2" key="1">
    <citation type="submission" date="2019-05" db="EMBL/GenBank/DDBJ databases">
        <title>Another draft genome of Portunus trituberculatus and its Hox gene families provides insights of decapod evolution.</title>
        <authorList>
            <person name="Jeong J.-H."/>
            <person name="Song I."/>
            <person name="Kim S."/>
            <person name="Choi T."/>
            <person name="Kim D."/>
            <person name="Ryu S."/>
            <person name="Kim W."/>
        </authorList>
    </citation>
    <scope>NUCLEOTIDE SEQUENCE [LARGE SCALE GENOMIC DNA]</scope>
    <source>
        <tissue evidence="1">Muscle</tissue>
    </source>
</reference>
<evidence type="ECO:0000313" key="2">
    <source>
        <dbReference type="Proteomes" id="UP000324222"/>
    </source>
</evidence>
<name>A0A5B7E124_PORTR</name>
<proteinExistence type="predicted"/>
<dbReference type="EMBL" id="VSRR010001668">
    <property type="protein sequence ID" value="MPC26903.1"/>
    <property type="molecule type" value="Genomic_DNA"/>
</dbReference>
<sequence length="47" mass="5842">MSLIELKFFYNSKIYECKNRDHFFFFEPQRMTQVYMNPIVLSLVLIF</sequence>
<evidence type="ECO:0000313" key="1">
    <source>
        <dbReference type="EMBL" id="MPC26903.1"/>
    </source>
</evidence>
<organism evidence="1 2">
    <name type="scientific">Portunus trituberculatus</name>
    <name type="common">Swimming crab</name>
    <name type="synonym">Neptunus trituberculatus</name>
    <dbReference type="NCBI Taxonomy" id="210409"/>
    <lineage>
        <taxon>Eukaryota</taxon>
        <taxon>Metazoa</taxon>
        <taxon>Ecdysozoa</taxon>
        <taxon>Arthropoda</taxon>
        <taxon>Crustacea</taxon>
        <taxon>Multicrustacea</taxon>
        <taxon>Malacostraca</taxon>
        <taxon>Eumalacostraca</taxon>
        <taxon>Eucarida</taxon>
        <taxon>Decapoda</taxon>
        <taxon>Pleocyemata</taxon>
        <taxon>Brachyura</taxon>
        <taxon>Eubrachyura</taxon>
        <taxon>Portunoidea</taxon>
        <taxon>Portunidae</taxon>
        <taxon>Portuninae</taxon>
        <taxon>Portunus</taxon>
    </lineage>
</organism>
<keyword evidence="2" id="KW-1185">Reference proteome</keyword>
<comment type="caution">
    <text evidence="1">The sequence shown here is derived from an EMBL/GenBank/DDBJ whole genome shotgun (WGS) entry which is preliminary data.</text>
</comment>
<protein>
    <submittedName>
        <fullName evidence="1">Uncharacterized protein</fullName>
    </submittedName>
</protein>